<accession>A0A1B7K1G4</accession>
<dbReference type="EMBL" id="LXEW01000013">
    <property type="protein sequence ID" value="OAT53993.1"/>
    <property type="molecule type" value="Genomic_DNA"/>
</dbReference>
<protein>
    <submittedName>
        <fullName evidence="1">Uncharacterized protein</fullName>
    </submittedName>
</protein>
<evidence type="ECO:0000313" key="1">
    <source>
        <dbReference type="EMBL" id="OAT53993.1"/>
    </source>
</evidence>
<sequence length="68" mass="7701">MTETKQVKLSKLFKHGKQIGYCLTVDGQMLSGQKQLSINTYPLDTSVHVEFAWHEPMVTDAPDIHLKS</sequence>
<keyword evidence="2" id="KW-1185">Reference proteome</keyword>
<reference evidence="1 2" key="1">
    <citation type="submission" date="2016-04" db="EMBL/GenBank/DDBJ databases">
        <title>ATOL: Assembling a taxonomically balanced genome-scale reconstruction of the evolutionary history of the Enterobacteriaceae.</title>
        <authorList>
            <person name="Plunkett G.III."/>
            <person name="Neeno-Eckwall E.C."/>
            <person name="Glasner J.D."/>
            <person name="Perna N.T."/>
        </authorList>
    </citation>
    <scope>NUCLEOTIDE SEQUENCE [LARGE SCALE GENOMIC DNA]</scope>
    <source>
        <strain evidence="1 2">ATCC 35613</strain>
    </source>
</reference>
<dbReference type="Proteomes" id="UP000078224">
    <property type="component" value="Unassembled WGS sequence"/>
</dbReference>
<comment type="caution">
    <text evidence="1">The sequence shown here is derived from an EMBL/GenBank/DDBJ whole genome shotgun (WGS) entry which is preliminary data.</text>
</comment>
<name>A0A1B7K1G4_9GAMM</name>
<proteinExistence type="predicted"/>
<evidence type="ECO:0000313" key="2">
    <source>
        <dbReference type="Proteomes" id="UP000078224"/>
    </source>
</evidence>
<dbReference type="PATRIC" id="fig|1354272.4.peg.690"/>
<organism evidence="1 2">
    <name type="scientific">Providencia heimbachae ATCC 35613</name>
    <dbReference type="NCBI Taxonomy" id="1354272"/>
    <lineage>
        <taxon>Bacteria</taxon>
        <taxon>Pseudomonadati</taxon>
        <taxon>Pseudomonadota</taxon>
        <taxon>Gammaproteobacteria</taxon>
        <taxon>Enterobacterales</taxon>
        <taxon>Morganellaceae</taxon>
        <taxon>Providencia</taxon>
    </lineage>
</organism>
<gene>
    <name evidence="1" type="ORF">M998_0674</name>
</gene>
<dbReference type="AlphaFoldDB" id="A0A1B7K1G4"/>